<keyword evidence="3 5" id="KW-0732">Signal</keyword>
<dbReference type="InterPro" id="IPR000709">
    <property type="entry name" value="Leu_Ile_Val-bd"/>
</dbReference>
<gene>
    <name evidence="7" type="ORF">GCM10022399_39130</name>
</gene>
<evidence type="ECO:0000313" key="8">
    <source>
        <dbReference type="Proteomes" id="UP001501468"/>
    </source>
</evidence>
<keyword evidence="8" id="KW-1185">Reference proteome</keyword>
<dbReference type="PANTHER" id="PTHR30483">
    <property type="entry name" value="LEUCINE-SPECIFIC-BINDING PROTEIN"/>
    <property type="match status" value="1"/>
</dbReference>
<evidence type="ECO:0000313" key="7">
    <source>
        <dbReference type="EMBL" id="GAA3718875.1"/>
    </source>
</evidence>
<dbReference type="EMBL" id="BAABDC010000009">
    <property type="protein sequence ID" value="GAA3718875.1"/>
    <property type="molecule type" value="Genomic_DNA"/>
</dbReference>
<organism evidence="7 8">
    <name type="scientific">Terrabacter ginsenosidimutans</name>
    <dbReference type="NCBI Taxonomy" id="490575"/>
    <lineage>
        <taxon>Bacteria</taxon>
        <taxon>Bacillati</taxon>
        <taxon>Actinomycetota</taxon>
        <taxon>Actinomycetes</taxon>
        <taxon>Micrococcales</taxon>
        <taxon>Intrasporangiaceae</taxon>
        <taxon>Terrabacter</taxon>
    </lineage>
</organism>
<keyword evidence="2" id="KW-0813">Transport</keyword>
<dbReference type="SUPFAM" id="SSF53822">
    <property type="entry name" value="Periplasmic binding protein-like I"/>
    <property type="match status" value="1"/>
</dbReference>
<evidence type="ECO:0000256" key="3">
    <source>
        <dbReference type="ARBA" id="ARBA00022729"/>
    </source>
</evidence>
<keyword evidence="4" id="KW-0029">Amino-acid transport</keyword>
<comment type="caution">
    <text evidence="7">The sequence shown here is derived from an EMBL/GenBank/DDBJ whole genome shotgun (WGS) entry which is preliminary data.</text>
</comment>
<feature type="domain" description="Leucine-binding protein" evidence="6">
    <location>
        <begin position="47"/>
        <end position="381"/>
    </location>
</feature>
<evidence type="ECO:0000256" key="4">
    <source>
        <dbReference type="ARBA" id="ARBA00022970"/>
    </source>
</evidence>
<evidence type="ECO:0000259" key="6">
    <source>
        <dbReference type="Pfam" id="PF13458"/>
    </source>
</evidence>
<sequence length="405" mass="40763">MSKRWSLALASVMITLSVAACGSPGQPGAPAADGGTGGATGGSGAAYKVGLVYSKSGPLASYGAQYRQGLTAGIDYATKGTGAVAGHTIQITEQDDAGDPAKAVASATDLIGQGNTIIAGSTSSGVALQVAPLAKDNKVLFISGPAAADAVTGANRYTFRSGRQTYQDVATAGSILGDVKGKKVTVLAQDSAFGKANVAAVTAVLGAKGATVSSVEVPAAATDLTPFATKVKGAAPDLLFVAWAGANATAMWTTLGQQGVFDSTKVVTGLDIKATHPLFGEVATKINFLSHFFEGAADNAAYQALDAGLKKQGATVDLFTNDGFVAGQMIVHALEAGGGDVEKMVTSLEGWKFDGPKGSLEIRAEDHALLQPMFTATLKDGANVVPQLVDTLGADVVAPPVTPFK</sequence>
<proteinExistence type="inferred from homology"/>
<feature type="chain" id="PRO_5045946149" evidence="5">
    <location>
        <begin position="21"/>
        <end position="405"/>
    </location>
</feature>
<evidence type="ECO:0000256" key="5">
    <source>
        <dbReference type="SAM" id="SignalP"/>
    </source>
</evidence>
<accession>A0ABP7EJ35</accession>
<dbReference type="PANTHER" id="PTHR30483:SF6">
    <property type="entry name" value="PERIPLASMIC BINDING PROTEIN OF ABC TRANSPORTER FOR NATURAL AMINO ACIDS"/>
    <property type="match status" value="1"/>
</dbReference>
<dbReference type="InterPro" id="IPR028082">
    <property type="entry name" value="Peripla_BP_I"/>
</dbReference>
<dbReference type="CDD" id="cd06328">
    <property type="entry name" value="PBP1_SBP-like"/>
    <property type="match status" value="1"/>
</dbReference>
<reference evidence="8" key="1">
    <citation type="journal article" date="2019" name="Int. J. Syst. Evol. Microbiol.">
        <title>The Global Catalogue of Microorganisms (GCM) 10K type strain sequencing project: providing services to taxonomists for standard genome sequencing and annotation.</title>
        <authorList>
            <consortium name="The Broad Institute Genomics Platform"/>
            <consortium name="The Broad Institute Genome Sequencing Center for Infectious Disease"/>
            <person name="Wu L."/>
            <person name="Ma J."/>
        </authorList>
    </citation>
    <scope>NUCLEOTIDE SEQUENCE [LARGE SCALE GENOMIC DNA]</scope>
    <source>
        <strain evidence="8">JCM 17125</strain>
    </source>
</reference>
<dbReference type="InterPro" id="IPR028081">
    <property type="entry name" value="Leu-bd"/>
</dbReference>
<comment type="similarity">
    <text evidence="1">Belongs to the leucine-binding protein family.</text>
</comment>
<name>A0ABP7EJ35_9MICO</name>
<dbReference type="RefSeq" id="WP_344950740.1">
    <property type="nucleotide sequence ID" value="NZ_BAABDC010000009.1"/>
</dbReference>
<evidence type="ECO:0000256" key="1">
    <source>
        <dbReference type="ARBA" id="ARBA00010062"/>
    </source>
</evidence>
<protein>
    <submittedName>
        <fullName evidence="7">Substrate-binding domain-containing protein</fullName>
    </submittedName>
</protein>
<dbReference type="Gene3D" id="3.40.50.2300">
    <property type="match status" value="2"/>
</dbReference>
<dbReference type="InterPro" id="IPR051010">
    <property type="entry name" value="BCAA_transport"/>
</dbReference>
<dbReference type="Pfam" id="PF13458">
    <property type="entry name" value="Peripla_BP_6"/>
    <property type="match status" value="1"/>
</dbReference>
<dbReference type="Proteomes" id="UP001501468">
    <property type="component" value="Unassembled WGS sequence"/>
</dbReference>
<evidence type="ECO:0000256" key="2">
    <source>
        <dbReference type="ARBA" id="ARBA00022448"/>
    </source>
</evidence>
<dbReference type="PROSITE" id="PS51257">
    <property type="entry name" value="PROKAR_LIPOPROTEIN"/>
    <property type="match status" value="1"/>
</dbReference>
<feature type="signal peptide" evidence="5">
    <location>
        <begin position="1"/>
        <end position="20"/>
    </location>
</feature>
<dbReference type="PRINTS" id="PR00337">
    <property type="entry name" value="LEUILEVALBP"/>
</dbReference>